<dbReference type="RefSeq" id="WP_330485429.1">
    <property type="nucleotide sequence ID" value="NZ_JAZBJZ010000105.1"/>
</dbReference>
<keyword evidence="1" id="KW-0472">Membrane</keyword>
<comment type="caution">
    <text evidence="3">The sequence shown here is derived from an EMBL/GenBank/DDBJ whole genome shotgun (WGS) entry which is preliminary data.</text>
</comment>
<feature type="domain" description="Phosphatidic acid phosphatase type 2/haloperoxidase" evidence="2">
    <location>
        <begin position="120"/>
        <end position="231"/>
    </location>
</feature>
<feature type="transmembrane region" description="Helical" evidence="1">
    <location>
        <begin position="120"/>
        <end position="137"/>
    </location>
</feature>
<dbReference type="PANTHER" id="PTHR14969:SF13">
    <property type="entry name" value="AT30094P"/>
    <property type="match status" value="1"/>
</dbReference>
<protein>
    <submittedName>
        <fullName evidence="3">Phosphatase PAP2 family protein</fullName>
    </submittedName>
</protein>
<evidence type="ECO:0000313" key="3">
    <source>
        <dbReference type="EMBL" id="MEE3718993.1"/>
    </source>
</evidence>
<proteinExistence type="predicted"/>
<dbReference type="Proteomes" id="UP001333818">
    <property type="component" value="Unassembled WGS sequence"/>
</dbReference>
<dbReference type="EMBL" id="JAZBJZ010000105">
    <property type="protein sequence ID" value="MEE3718993.1"/>
    <property type="molecule type" value="Genomic_DNA"/>
</dbReference>
<dbReference type="AlphaFoldDB" id="A0AAW9Q7S7"/>
<dbReference type="InterPro" id="IPR036938">
    <property type="entry name" value="PAP2/HPO_sf"/>
</dbReference>
<feature type="transmembrane region" description="Helical" evidence="1">
    <location>
        <begin position="94"/>
        <end position="113"/>
    </location>
</feature>
<sequence>MIEIFNQNLNRRMDSNLEKLAAFWVQHVSPKIALLSVTVGIAGLTGCAFCLWVVDSLLIRTIPNLYPTEVEMLQWIHQFANPFLDMLMLLVTKLSNPEIAVPIGLVTLVTLLIQQAHLEAWIVTIAGLGAIFLNKGLKPMFARLRPDLYPQLIQENSFSFPSGHALGTVVLYGAIAYLLAKHYPHYRIWIYLLAAILVMAVGLSRLYLGVHWPTDVLAGWAIGLLWLITCIVMLQLQKLQTLKQTKEST</sequence>
<dbReference type="CDD" id="cd03392">
    <property type="entry name" value="PAP2_like_2"/>
    <property type="match status" value="1"/>
</dbReference>
<keyword evidence="1" id="KW-1133">Transmembrane helix</keyword>
<feature type="transmembrane region" description="Helical" evidence="1">
    <location>
        <begin position="157"/>
        <end position="179"/>
    </location>
</feature>
<dbReference type="SMART" id="SM00014">
    <property type="entry name" value="acidPPc"/>
    <property type="match status" value="1"/>
</dbReference>
<evidence type="ECO:0000256" key="1">
    <source>
        <dbReference type="SAM" id="Phobius"/>
    </source>
</evidence>
<feature type="transmembrane region" description="Helical" evidence="1">
    <location>
        <begin position="188"/>
        <end position="210"/>
    </location>
</feature>
<keyword evidence="1" id="KW-0812">Transmembrane</keyword>
<accession>A0AAW9Q7S7</accession>
<evidence type="ECO:0000313" key="4">
    <source>
        <dbReference type="Proteomes" id="UP001333818"/>
    </source>
</evidence>
<dbReference type="InterPro" id="IPR000326">
    <property type="entry name" value="PAP2/HPO"/>
</dbReference>
<dbReference type="PANTHER" id="PTHR14969">
    <property type="entry name" value="SPHINGOSINE-1-PHOSPHATE PHOSPHOHYDROLASE"/>
    <property type="match status" value="1"/>
</dbReference>
<keyword evidence="4" id="KW-1185">Reference proteome</keyword>
<feature type="transmembrane region" description="Helical" evidence="1">
    <location>
        <begin position="216"/>
        <end position="236"/>
    </location>
</feature>
<name>A0AAW9Q7S7_9CYAN</name>
<organism evidence="3 4">
    <name type="scientific">Tumidithrix elongata BACA0141</name>
    <dbReference type="NCBI Taxonomy" id="2716417"/>
    <lineage>
        <taxon>Bacteria</taxon>
        <taxon>Bacillati</taxon>
        <taxon>Cyanobacteriota</taxon>
        <taxon>Cyanophyceae</taxon>
        <taxon>Pseudanabaenales</taxon>
        <taxon>Pseudanabaenaceae</taxon>
        <taxon>Tumidithrix</taxon>
        <taxon>Tumidithrix elongata</taxon>
    </lineage>
</organism>
<dbReference type="SUPFAM" id="SSF48317">
    <property type="entry name" value="Acid phosphatase/Vanadium-dependent haloperoxidase"/>
    <property type="match status" value="1"/>
</dbReference>
<reference evidence="3" key="1">
    <citation type="submission" date="2024-01" db="EMBL/GenBank/DDBJ databases">
        <title>Bank of Algae and Cyanobacteria of the Azores (BACA) strain genomes.</title>
        <authorList>
            <person name="Luz R."/>
            <person name="Cordeiro R."/>
            <person name="Fonseca A."/>
            <person name="Goncalves V."/>
        </authorList>
    </citation>
    <scope>NUCLEOTIDE SEQUENCE</scope>
    <source>
        <strain evidence="3">BACA0141</strain>
    </source>
</reference>
<feature type="transmembrane region" description="Helical" evidence="1">
    <location>
        <begin position="32"/>
        <end position="54"/>
    </location>
</feature>
<dbReference type="Gene3D" id="1.20.144.10">
    <property type="entry name" value="Phosphatidic acid phosphatase type 2/haloperoxidase"/>
    <property type="match status" value="2"/>
</dbReference>
<dbReference type="Pfam" id="PF01569">
    <property type="entry name" value="PAP2"/>
    <property type="match status" value="1"/>
</dbReference>
<gene>
    <name evidence="3" type="ORF">V2H45_19800</name>
</gene>
<evidence type="ECO:0000259" key="2">
    <source>
        <dbReference type="SMART" id="SM00014"/>
    </source>
</evidence>